<comment type="catalytic activity">
    <reaction evidence="3">
        <text>2 GTP = 3',3'-c-di-GMP + 2 diphosphate</text>
        <dbReference type="Rhea" id="RHEA:24898"/>
        <dbReference type="ChEBI" id="CHEBI:33019"/>
        <dbReference type="ChEBI" id="CHEBI:37565"/>
        <dbReference type="ChEBI" id="CHEBI:58805"/>
        <dbReference type="EC" id="2.7.7.65"/>
    </reaction>
</comment>
<dbReference type="InterPro" id="IPR048516">
    <property type="entry name" value="DGCcoil"/>
</dbReference>
<evidence type="ECO:0000256" key="1">
    <source>
        <dbReference type="ARBA" id="ARBA00001946"/>
    </source>
</evidence>
<dbReference type="Pfam" id="PF00990">
    <property type="entry name" value="GGDEF"/>
    <property type="match status" value="1"/>
</dbReference>
<dbReference type="Gene3D" id="3.30.70.270">
    <property type="match status" value="1"/>
</dbReference>
<dbReference type="NCBIfam" id="TIGR00254">
    <property type="entry name" value="GGDEF"/>
    <property type="match status" value="1"/>
</dbReference>
<dbReference type="Pfam" id="PF20975">
    <property type="entry name" value="DGCcoil"/>
    <property type="match status" value="1"/>
</dbReference>
<proteinExistence type="predicted"/>
<evidence type="ECO:0000256" key="3">
    <source>
        <dbReference type="ARBA" id="ARBA00034247"/>
    </source>
</evidence>
<reference evidence="5 6" key="1">
    <citation type="journal article" date="2008" name="Int. J. Syst. Evol. Microbiol.">
        <title>Neptunomonas japonica sp. nov., an Osedax japonicus symbiont-like bacterium isolated from sediment adjacent to sperm whale carcasses off Kagoshima, Japan.</title>
        <authorList>
            <person name="Miyazaki M."/>
            <person name="Nogi Y."/>
            <person name="Fujiwara Y."/>
            <person name="Kawato M."/>
            <person name="Kubokawa K."/>
            <person name="Horikoshi K."/>
        </authorList>
    </citation>
    <scope>NUCLEOTIDE SEQUENCE [LARGE SCALE GENOMIC DNA]</scope>
    <source>
        <strain evidence="5 6">JAMM 1380</strain>
    </source>
</reference>
<gene>
    <name evidence="5" type="ORF">NEJAP_3636</name>
</gene>
<organism evidence="5 6">
    <name type="scientific">Neptunomonas japonica JAMM 1380</name>
    <dbReference type="NCBI Taxonomy" id="1441457"/>
    <lineage>
        <taxon>Bacteria</taxon>
        <taxon>Pseudomonadati</taxon>
        <taxon>Pseudomonadota</taxon>
        <taxon>Gammaproteobacteria</taxon>
        <taxon>Oceanospirillales</taxon>
        <taxon>Oceanospirillaceae</taxon>
        <taxon>Neptunomonas</taxon>
    </lineage>
</organism>
<protein>
    <recommendedName>
        <fullName evidence="2">diguanylate cyclase</fullName>
        <ecNumber evidence="2">2.7.7.65</ecNumber>
    </recommendedName>
</protein>
<dbReference type="SMART" id="SM00267">
    <property type="entry name" value="GGDEF"/>
    <property type="match status" value="1"/>
</dbReference>
<keyword evidence="6" id="KW-1185">Reference proteome</keyword>
<evidence type="ECO:0000313" key="5">
    <source>
        <dbReference type="EMBL" id="BBB31574.1"/>
    </source>
</evidence>
<dbReference type="GO" id="GO:0052621">
    <property type="term" value="F:diguanylate cyclase activity"/>
    <property type="evidence" value="ECO:0007669"/>
    <property type="project" value="UniProtKB-EC"/>
</dbReference>
<sequence length="513" mass="57574">MSKEPIDWKKKYKEAALEIDKLEKSQNNDQLRLAVSHMTLGLQGQSPDLDEALTSLRNTLNSVTQAPPSKKIIANIEKHIRKLDQSREDTSQAITGAVIDWVHQLKKHFSVGATELNTLAELEGVTADSVERLYKFPPLINSLVAVQVKVLASMKTELSTAKSQLAVDVDLSLIGSELIQLIGVLNLTREGRKKAHDLVVSIEKGLTLEQLTGVLAKVVELAQLAAVTSNEDFENYLINLNTQLVEVQGFLEESHTEQATAGDAHKQLDQQVRNDVGTISKVVKDSHDLSELKMSVSSQLLEIVRAMDEFKRGEEDRDERLHTRYDALMQHVLEMEEETKRVKAHMEEERLKARTDSLTGLPNRSAYDDHLNKEFERWGRYKQGFSVAIGDLDFFKRINDTYGHLAGDKVLRLISRVLLRNLRGSDFVARFGGEEFVILMPATEAEEGAKAIEKLRESISKSPFNFHGKPVTITMSFGVTQTRESDTKDALFDRADAALYKAKQEGRNRVCIG</sequence>
<dbReference type="AlphaFoldDB" id="A0A7R6SXA5"/>
<dbReference type="InterPro" id="IPR043128">
    <property type="entry name" value="Rev_trsase/Diguanyl_cyclase"/>
</dbReference>
<feature type="domain" description="GGDEF" evidence="4">
    <location>
        <begin position="383"/>
        <end position="513"/>
    </location>
</feature>
<dbReference type="Proteomes" id="UP000595332">
    <property type="component" value="Chromosome"/>
</dbReference>
<dbReference type="PANTHER" id="PTHR45138">
    <property type="entry name" value="REGULATORY COMPONENTS OF SENSORY TRANSDUCTION SYSTEM"/>
    <property type="match status" value="1"/>
</dbReference>
<accession>A0A7R6SXA5</accession>
<evidence type="ECO:0000313" key="6">
    <source>
        <dbReference type="Proteomes" id="UP000595332"/>
    </source>
</evidence>
<dbReference type="EC" id="2.7.7.65" evidence="2"/>
<dbReference type="EMBL" id="AP014546">
    <property type="protein sequence ID" value="BBB31574.1"/>
    <property type="molecule type" value="Genomic_DNA"/>
</dbReference>
<dbReference type="InterPro" id="IPR000160">
    <property type="entry name" value="GGDEF_dom"/>
</dbReference>
<dbReference type="RefSeq" id="WP_201348635.1">
    <property type="nucleotide sequence ID" value="NZ_AP014546.1"/>
</dbReference>
<dbReference type="PROSITE" id="PS50887">
    <property type="entry name" value="GGDEF"/>
    <property type="match status" value="1"/>
</dbReference>
<dbReference type="FunFam" id="3.30.70.270:FF:000001">
    <property type="entry name" value="Diguanylate cyclase domain protein"/>
    <property type="match status" value="1"/>
</dbReference>
<dbReference type="KEGG" id="njp:NEJAP_3636"/>
<evidence type="ECO:0000256" key="2">
    <source>
        <dbReference type="ARBA" id="ARBA00012528"/>
    </source>
</evidence>
<dbReference type="InterPro" id="IPR029787">
    <property type="entry name" value="Nucleotide_cyclase"/>
</dbReference>
<dbReference type="SUPFAM" id="SSF55073">
    <property type="entry name" value="Nucleotide cyclase"/>
    <property type="match status" value="1"/>
</dbReference>
<dbReference type="PANTHER" id="PTHR45138:SF9">
    <property type="entry name" value="DIGUANYLATE CYCLASE DGCM-RELATED"/>
    <property type="match status" value="1"/>
</dbReference>
<evidence type="ECO:0000259" key="4">
    <source>
        <dbReference type="PROSITE" id="PS50887"/>
    </source>
</evidence>
<name>A0A7R6SXA5_9GAMM</name>
<dbReference type="InterPro" id="IPR050469">
    <property type="entry name" value="Diguanylate_Cyclase"/>
</dbReference>
<comment type="cofactor">
    <cofactor evidence="1">
        <name>Mg(2+)</name>
        <dbReference type="ChEBI" id="CHEBI:18420"/>
    </cofactor>
</comment>
<dbReference type="CDD" id="cd01949">
    <property type="entry name" value="GGDEF"/>
    <property type="match status" value="1"/>
</dbReference>